<dbReference type="InterPro" id="IPR029057">
    <property type="entry name" value="PRTase-like"/>
</dbReference>
<protein>
    <submittedName>
        <fullName evidence="1">Phosphoribosyltransferase</fullName>
    </submittedName>
</protein>
<dbReference type="GO" id="GO:0016757">
    <property type="term" value="F:glycosyltransferase activity"/>
    <property type="evidence" value="ECO:0007669"/>
    <property type="project" value="UniProtKB-KW"/>
</dbReference>
<dbReference type="PANTHER" id="PTHR47505:SF1">
    <property type="entry name" value="DNA UTILIZATION PROTEIN YHGH"/>
    <property type="match status" value="1"/>
</dbReference>
<proteinExistence type="predicted"/>
<dbReference type="PANTHER" id="PTHR47505">
    <property type="entry name" value="DNA UTILIZATION PROTEIN YHGH"/>
    <property type="match status" value="1"/>
</dbReference>
<reference evidence="1 2" key="1">
    <citation type="submission" date="2016-03" db="EMBL/GenBank/DDBJ databases">
        <title>Genome sequence of Rhodococcus kyotonensis KB10.</title>
        <authorList>
            <person name="Jeong H."/>
            <person name="Hong C.E."/>
            <person name="Jo S.H."/>
            <person name="Park J.M."/>
        </authorList>
    </citation>
    <scope>NUCLEOTIDE SEQUENCE [LARGE SCALE GENOMIC DNA]</scope>
    <source>
        <strain evidence="1 2">KB10</strain>
    </source>
</reference>
<evidence type="ECO:0000313" key="1">
    <source>
        <dbReference type="EMBL" id="OAK56707.1"/>
    </source>
</evidence>
<comment type="caution">
    <text evidence="1">The sequence shown here is derived from an EMBL/GenBank/DDBJ whole genome shotgun (WGS) entry which is preliminary data.</text>
</comment>
<keyword evidence="1" id="KW-0328">Glycosyltransferase</keyword>
<sequence>MRTLLDLVLPNECGGCDVAGEAWCARCEGAVTRPPVSVRPRVDVGVPCWALGPYAGPFRGAVLALKERNRHDLAQPLGRATARAVSHLRMLGELDPPEFAALALVPAPSRSRAARMRGGDHVERFARVAATMLEPEPVSVPRTLRMGRGVRDSVGLGAAERQANVAGRILMVPPASTRRTFEAASRDVTVLVVDDVLTTGSTAAESVCVLHDFGVRVDGVLVVAAV</sequence>
<name>A0A177YMC1_9NOCA</name>
<dbReference type="Proteomes" id="UP000077519">
    <property type="component" value="Unassembled WGS sequence"/>
</dbReference>
<dbReference type="AlphaFoldDB" id="A0A177YMC1"/>
<gene>
    <name evidence="1" type="ORF">A3K89_15740</name>
</gene>
<dbReference type="EMBL" id="LVHI01000003">
    <property type="protein sequence ID" value="OAK56707.1"/>
    <property type="molecule type" value="Genomic_DNA"/>
</dbReference>
<dbReference type="RefSeq" id="WP_068421507.1">
    <property type="nucleotide sequence ID" value="NZ_LVHI01000003.1"/>
</dbReference>
<dbReference type="SUPFAM" id="SSF53271">
    <property type="entry name" value="PRTase-like"/>
    <property type="match status" value="1"/>
</dbReference>
<dbReference type="InterPro" id="IPR051910">
    <property type="entry name" value="ComF/GntX_DNA_util-trans"/>
</dbReference>
<keyword evidence="2" id="KW-1185">Reference proteome</keyword>
<dbReference type="Gene3D" id="3.40.50.2020">
    <property type="match status" value="1"/>
</dbReference>
<keyword evidence="1" id="KW-0808">Transferase</keyword>
<accession>A0A177YMC1</accession>
<evidence type="ECO:0000313" key="2">
    <source>
        <dbReference type="Proteomes" id="UP000077519"/>
    </source>
</evidence>
<organism evidence="1 2">
    <name type="scientific">Rhodococcoides kyotonense</name>
    <dbReference type="NCBI Taxonomy" id="398843"/>
    <lineage>
        <taxon>Bacteria</taxon>
        <taxon>Bacillati</taxon>
        <taxon>Actinomycetota</taxon>
        <taxon>Actinomycetes</taxon>
        <taxon>Mycobacteriales</taxon>
        <taxon>Nocardiaceae</taxon>
        <taxon>Rhodococcoides</taxon>
    </lineage>
</organism>